<protein>
    <recommendedName>
        <fullName evidence="4">Apple domain-containing protein</fullName>
    </recommendedName>
</protein>
<comment type="caution">
    <text evidence="2">The sequence shown here is derived from an EMBL/GenBank/DDBJ whole genome shotgun (WGS) entry which is preliminary data.</text>
</comment>
<feature type="chain" id="PRO_5042205102" description="Apple domain-containing protein" evidence="1">
    <location>
        <begin position="20"/>
        <end position="150"/>
    </location>
</feature>
<evidence type="ECO:0000313" key="2">
    <source>
        <dbReference type="EMBL" id="KAK3325347.1"/>
    </source>
</evidence>
<reference evidence="2" key="1">
    <citation type="journal article" date="2023" name="Mol. Phylogenet. Evol.">
        <title>Genome-scale phylogeny and comparative genomics of the fungal order Sordariales.</title>
        <authorList>
            <person name="Hensen N."/>
            <person name="Bonometti L."/>
            <person name="Westerberg I."/>
            <person name="Brannstrom I.O."/>
            <person name="Guillou S."/>
            <person name="Cros-Aarteil S."/>
            <person name="Calhoun S."/>
            <person name="Haridas S."/>
            <person name="Kuo A."/>
            <person name="Mondo S."/>
            <person name="Pangilinan J."/>
            <person name="Riley R."/>
            <person name="LaButti K."/>
            <person name="Andreopoulos B."/>
            <person name="Lipzen A."/>
            <person name="Chen C."/>
            <person name="Yan M."/>
            <person name="Daum C."/>
            <person name="Ng V."/>
            <person name="Clum A."/>
            <person name="Steindorff A."/>
            <person name="Ohm R.A."/>
            <person name="Martin F."/>
            <person name="Silar P."/>
            <person name="Natvig D.O."/>
            <person name="Lalanne C."/>
            <person name="Gautier V."/>
            <person name="Ament-Velasquez S.L."/>
            <person name="Kruys A."/>
            <person name="Hutchinson M.I."/>
            <person name="Powell A.J."/>
            <person name="Barry K."/>
            <person name="Miller A.N."/>
            <person name="Grigoriev I.V."/>
            <person name="Debuchy R."/>
            <person name="Gladieux P."/>
            <person name="Hiltunen Thoren M."/>
            <person name="Johannesson H."/>
        </authorList>
    </citation>
    <scope>NUCLEOTIDE SEQUENCE</scope>
    <source>
        <strain evidence="2">CBS 118394</strain>
    </source>
</reference>
<feature type="signal peptide" evidence="1">
    <location>
        <begin position="1"/>
        <end position="19"/>
    </location>
</feature>
<organism evidence="2 3">
    <name type="scientific">Apodospora peruviana</name>
    <dbReference type="NCBI Taxonomy" id="516989"/>
    <lineage>
        <taxon>Eukaryota</taxon>
        <taxon>Fungi</taxon>
        <taxon>Dikarya</taxon>
        <taxon>Ascomycota</taxon>
        <taxon>Pezizomycotina</taxon>
        <taxon>Sordariomycetes</taxon>
        <taxon>Sordariomycetidae</taxon>
        <taxon>Sordariales</taxon>
        <taxon>Lasiosphaeriaceae</taxon>
        <taxon>Apodospora</taxon>
    </lineage>
</organism>
<evidence type="ECO:0008006" key="4">
    <source>
        <dbReference type="Google" id="ProtNLM"/>
    </source>
</evidence>
<dbReference type="Proteomes" id="UP001283341">
    <property type="component" value="Unassembled WGS sequence"/>
</dbReference>
<keyword evidence="3" id="KW-1185">Reference proteome</keyword>
<dbReference type="EMBL" id="JAUEDM010000002">
    <property type="protein sequence ID" value="KAK3325347.1"/>
    <property type="molecule type" value="Genomic_DNA"/>
</dbReference>
<reference evidence="2" key="2">
    <citation type="submission" date="2023-06" db="EMBL/GenBank/DDBJ databases">
        <authorList>
            <consortium name="Lawrence Berkeley National Laboratory"/>
            <person name="Haridas S."/>
            <person name="Hensen N."/>
            <person name="Bonometti L."/>
            <person name="Westerberg I."/>
            <person name="Brannstrom I.O."/>
            <person name="Guillou S."/>
            <person name="Cros-Aarteil S."/>
            <person name="Calhoun S."/>
            <person name="Kuo A."/>
            <person name="Mondo S."/>
            <person name="Pangilinan J."/>
            <person name="Riley R."/>
            <person name="Labutti K."/>
            <person name="Andreopoulos B."/>
            <person name="Lipzen A."/>
            <person name="Chen C."/>
            <person name="Yanf M."/>
            <person name="Daum C."/>
            <person name="Ng V."/>
            <person name="Clum A."/>
            <person name="Steindorff A."/>
            <person name="Ohm R."/>
            <person name="Martin F."/>
            <person name="Silar P."/>
            <person name="Natvig D."/>
            <person name="Lalanne C."/>
            <person name="Gautier V."/>
            <person name="Ament-Velasquez S.L."/>
            <person name="Kruys A."/>
            <person name="Hutchinson M.I."/>
            <person name="Powell A.J."/>
            <person name="Barry K."/>
            <person name="Miller A.N."/>
            <person name="Grigoriev I.V."/>
            <person name="Debuchy R."/>
            <person name="Gladieux P."/>
            <person name="Thoren M.H."/>
            <person name="Johannesson H."/>
        </authorList>
    </citation>
    <scope>NUCLEOTIDE SEQUENCE</scope>
    <source>
        <strain evidence="2">CBS 118394</strain>
    </source>
</reference>
<name>A0AAE0IIH6_9PEZI</name>
<dbReference type="AlphaFoldDB" id="A0AAE0IIH6"/>
<evidence type="ECO:0000313" key="3">
    <source>
        <dbReference type="Proteomes" id="UP001283341"/>
    </source>
</evidence>
<keyword evidence="1" id="KW-0732">Signal</keyword>
<accession>A0AAE0IIH6</accession>
<proteinExistence type="predicted"/>
<sequence>MFSKMITMTCLFLATLAAARDVRLRSTSTVCTSGLPAAKQHPQYPINDFTYVAPRTNWTSYSIDQDWYKQHFVSGPHYISVSQGSDPYGAFKCQYTCNAADNCNSYFVYYENVGKSDEHLNCVLFDAIIEPSAFVPSSGTMGAGGYDRLC</sequence>
<gene>
    <name evidence="2" type="ORF">B0H66DRAFT_119680</name>
</gene>
<evidence type="ECO:0000256" key="1">
    <source>
        <dbReference type="SAM" id="SignalP"/>
    </source>
</evidence>